<comment type="subunit">
    <text evidence="1">Monomer.</text>
</comment>
<evidence type="ECO:0000259" key="11">
    <source>
        <dbReference type="PROSITE" id="PS50011"/>
    </source>
</evidence>
<dbReference type="Gene3D" id="1.10.510.10">
    <property type="entry name" value="Transferase(Phosphotransferase) domain 1"/>
    <property type="match status" value="1"/>
</dbReference>
<dbReference type="FunFam" id="1.10.510.10:FF:000571">
    <property type="entry name" value="Maternal embryonic leucine zipper kinase"/>
    <property type="match status" value="1"/>
</dbReference>
<keyword evidence="4" id="KW-0808">Transferase</keyword>
<dbReference type="Gene3D" id="3.30.200.20">
    <property type="entry name" value="Phosphorylase Kinase, domain 1"/>
    <property type="match status" value="1"/>
</dbReference>
<evidence type="ECO:0000256" key="1">
    <source>
        <dbReference type="ARBA" id="ARBA00011245"/>
    </source>
</evidence>
<dbReference type="InParanoid" id="A0A0V0QDB6"/>
<evidence type="ECO:0000256" key="10">
    <source>
        <dbReference type="SAM" id="MobiDB-lite"/>
    </source>
</evidence>
<dbReference type="InterPro" id="IPR017441">
    <property type="entry name" value="Protein_kinase_ATP_BS"/>
</dbReference>
<name>A0A0V0QDB6_PSEPJ</name>
<dbReference type="PANTHER" id="PTHR24351">
    <property type="entry name" value="RIBOSOMAL PROTEIN S6 KINASE"/>
    <property type="match status" value="1"/>
</dbReference>
<dbReference type="Proteomes" id="UP000054937">
    <property type="component" value="Unassembled WGS sequence"/>
</dbReference>
<gene>
    <name evidence="12" type="ORF">PPERSA_10677</name>
</gene>
<evidence type="ECO:0000256" key="8">
    <source>
        <dbReference type="PROSITE-ProRule" id="PRU10141"/>
    </source>
</evidence>
<keyword evidence="5 8" id="KW-0547">Nucleotide-binding</keyword>
<sequence>MGQAIGKMQQNCCGSQPQPQKNQETQDLLKNQKNNNVNNDKNKAKNNNVQQGSKQGNQINNSNNIINKKDEQVDDDQSLNQSDSQKDPNDSEQQLEEPKKLDDLQGFLKIKQIGQGAFGKVYTVKKNDPNSKKIYAMKIMRKTDILKYGLLAYVQTEKETLLKNSHKFIVNLNYSFQTNSKVYLVMEYIEGGSLYPYLQNLSRKDREPIARFVMAQLIVAIEVLHKQYHLIYRDLKPENILVTEDGNIKVTDFGLSKKFDPNSNEKFKGTGGTQEYFAPEVVLNQGWDRCVDIWGMGIFLYEMLAGQCPFIPEKRKGLTQNFIDKIVKVQVQYPAFFSKDAIDLISKILQKEPMDRLGAKNFEDLKTHKFFQGIDWKQLEECQLVSPLKKYVQKRLEVQNKSGIHLPARPILETYINDPQLQIQGFTYRGKLE</sequence>
<dbReference type="PROSITE" id="PS00108">
    <property type="entry name" value="PROTEIN_KINASE_ST"/>
    <property type="match status" value="1"/>
</dbReference>
<reference evidence="12 13" key="1">
    <citation type="journal article" date="2015" name="Sci. Rep.">
        <title>Genome of the facultative scuticociliatosis pathogen Pseudocohnilembus persalinus provides insight into its virulence through horizontal gene transfer.</title>
        <authorList>
            <person name="Xiong J."/>
            <person name="Wang G."/>
            <person name="Cheng J."/>
            <person name="Tian M."/>
            <person name="Pan X."/>
            <person name="Warren A."/>
            <person name="Jiang C."/>
            <person name="Yuan D."/>
            <person name="Miao W."/>
        </authorList>
    </citation>
    <scope>NUCLEOTIDE SEQUENCE [LARGE SCALE GENOMIC DNA]</scope>
    <source>
        <strain evidence="12">36N120E</strain>
    </source>
</reference>
<dbReference type="InterPro" id="IPR045270">
    <property type="entry name" value="STKc_AGC"/>
</dbReference>
<protein>
    <submittedName>
        <fullName evidence="12">Protein kinase-like domain</fullName>
    </submittedName>
</protein>
<evidence type="ECO:0000256" key="9">
    <source>
        <dbReference type="RuleBase" id="RU000304"/>
    </source>
</evidence>
<dbReference type="SUPFAM" id="SSF56112">
    <property type="entry name" value="Protein kinase-like (PK-like)"/>
    <property type="match status" value="1"/>
</dbReference>
<keyword evidence="6 12" id="KW-0418">Kinase</keyword>
<comment type="similarity">
    <text evidence="9">Belongs to the protein kinase superfamily.</text>
</comment>
<comment type="caution">
    <text evidence="12">The sequence shown here is derived from an EMBL/GenBank/DDBJ whole genome shotgun (WGS) entry which is preliminary data.</text>
</comment>
<feature type="compositionally biased region" description="Polar residues" evidence="10">
    <location>
        <begin position="8"/>
        <end position="25"/>
    </location>
</feature>
<feature type="compositionally biased region" description="Low complexity" evidence="10">
    <location>
        <begin position="26"/>
        <end position="66"/>
    </location>
</feature>
<dbReference type="CDD" id="cd05123">
    <property type="entry name" value="STKc_AGC"/>
    <property type="match status" value="1"/>
</dbReference>
<evidence type="ECO:0000256" key="4">
    <source>
        <dbReference type="ARBA" id="ARBA00022679"/>
    </source>
</evidence>
<feature type="binding site" evidence="8">
    <location>
        <position position="138"/>
    </location>
    <ligand>
        <name>ATP</name>
        <dbReference type="ChEBI" id="CHEBI:30616"/>
    </ligand>
</feature>
<dbReference type="PROSITE" id="PS50011">
    <property type="entry name" value="PROTEIN_KINASE_DOM"/>
    <property type="match status" value="1"/>
</dbReference>
<proteinExistence type="inferred from homology"/>
<evidence type="ECO:0000256" key="2">
    <source>
        <dbReference type="ARBA" id="ARBA00022527"/>
    </source>
</evidence>
<dbReference type="SMART" id="SM00220">
    <property type="entry name" value="S_TKc"/>
    <property type="match status" value="1"/>
</dbReference>
<dbReference type="AlphaFoldDB" id="A0A0V0QDB6"/>
<dbReference type="OrthoDB" id="63267at2759"/>
<dbReference type="Pfam" id="PF00069">
    <property type="entry name" value="Pkinase"/>
    <property type="match status" value="1"/>
</dbReference>
<feature type="region of interest" description="Disordered" evidence="10">
    <location>
        <begin position="1"/>
        <end position="101"/>
    </location>
</feature>
<keyword evidence="2 9" id="KW-0723">Serine/threonine-protein kinase</keyword>
<feature type="domain" description="Protein kinase" evidence="11">
    <location>
        <begin position="107"/>
        <end position="371"/>
    </location>
</feature>
<dbReference type="GO" id="GO:0005524">
    <property type="term" value="F:ATP binding"/>
    <property type="evidence" value="ECO:0007669"/>
    <property type="project" value="UniProtKB-UniRule"/>
</dbReference>
<dbReference type="GO" id="GO:0004674">
    <property type="term" value="F:protein serine/threonine kinase activity"/>
    <property type="evidence" value="ECO:0007669"/>
    <property type="project" value="UniProtKB-KW"/>
</dbReference>
<keyword evidence="3" id="KW-0597">Phosphoprotein</keyword>
<dbReference type="OMA" id="EQTKFCA"/>
<evidence type="ECO:0000256" key="7">
    <source>
        <dbReference type="ARBA" id="ARBA00022840"/>
    </source>
</evidence>
<evidence type="ECO:0000313" key="13">
    <source>
        <dbReference type="Proteomes" id="UP000054937"/>
    </source>
</evidence>
<keyword evidence="7 8" id="KW-0067">ATP-binding</keyword>
<dbReference type="InterPro" id="IPR000719">
    <property type="entry name" value="Prot_kinase_dom"/>
</dbReference>
<dbReference type="InterPro" id="IPR008271">
    <property type="entry name" value="Ser/Thr_kinase_AS"/>
</dbReference>
<dbReference type="PROSITE" id="PS00107">
    <property type="entry name" value="PROTEIN_KINASE_ATP"/>
    <property type="match status" value="1"/>
</dbReference>
<dbReference type="InterPro" id="IPR011009">
    <property type="entry name" value="Kinase-like_dom_sf"/>
</dbReference>
<organism evidence="12 13">
    <name type="scientific">Pseudocohnilembus persalinus</name>
    <name type="common">Ciliate</name>
    <dbReference type="NCBI Taxonomy" id="266149"/>
    <lineage>
        <taxon>Eukaryota</taxon>
        <taxon>Sar</taxon>
        <taxon>Alveolata</taxon>
        <taxon>Ciliophora</taxon>
        <taxon>Intramacronucleata</taxon>
        <taxon>Oligohymenophorea</taxon>
        <taxon>Scuticociliatia</taxon>
        <taxon>Philasterida</taxon>
        <taxon>Pseudocohnilembidae</taxon>
        <taxon>Pseudocohnilembus</taxon>
    </lineage>
</organism>
<evidence type="ECO:0000256" key="6">
    <source>
        <dbReference type="ARBA" id="ARBA00022777"/>
    </source>
</evidence>
<dbReference type="EMBL" id="LDAU01000194">
    <property type="protein sequence ID" value="KRX00178.1"/>
    <property type="molecule type" value="Genomic_DNA"/>
</dbReference>
<evidence type="ECO:0000256" key="3">
    <source>
        <dbReference type="ARBA" id="ARBA00022553"/>
    </source>
</evidence>
<keyword evidence="13" id="KW-1185">Reference proteome</keyword>
<evidence type="ECO:0000313" key="12">
    <source>
        <dbReference type="EMBL" id="KRX00178.1"/>
    </source>
</evidence>
<accession>A0A0V0QDB6</accession>
<evidence type="ECO:0000256" key="5">
    <source>
        <dbReference type="ARBA" id="ARBA00022741"/>
    </source>
</evidence>